<feature type="region of interest" description="Disordered" evidence="1">
    <location>
        <begin position="1846"/>
        <end position="1917"/>
    </location>
</feature>
<feature type="region of interest" description="Disordered" evidence="1">
    <location>
        <begin position="1047"/>
        <end position="1066"/>
    </location>
</feature>
<comment type="caution">
    <text evidence="2">The sequence shown here is derived from an EMBL/GenBank/DDBJ whole genome shotgun (WGS) entry which is preliminary data.</text>
</comment>
<feature type="region of interest" description="Disordered" evidence="1">
    <location>
        <begin position="1936"/>
        <end position="1959"/>
    </location>
</feature>
<feature type="compositionally biased region" description="Low complexity" evidence="1">
    <location>
        <begin position="1014"/>
        <end position="1023"/>
    </location>
</feature>
<dbReference type="EMBL" id="JWIN03000030">
    <property type="protein sequence ID" value="KAB1256384.1"/>
    <property type="molecule type" value="Genomic_DNA"/>
</dbReference>
<feature type="region of interest" description="Disordered" evidence="1">
    <location>
        <begin position="2762"/>
        <end position="2785"/>
    </location>
</feature>
<feature type="region of interest" description="Disordered" evidence="1">
    <location>
        <begin position="1"/>
        <end position="25"/>
    </location>
</feature>
<feature type="compositionally biased region" description="Low complexity" evidence="1">
    <location>
        <begin position="1900"/>
        <end position="1911"/>
    </location>
</feature>
<feature type="compositionally biased region" description="Basic and acidic residues" evidence="1">
    <location>
        <begin position="1942"/>
        <end position="1954"/>
    </location>
</feature>
<evidence type="ECO:0000256" key="1">
    <source>
        <dbReference type="SAM" id="MobiDB-lite"/>
    </source>
</evidence>
<feature type="region of interest" description="Disordered" evidence="1">
    <location>
        <begin position="670"/>
        <end position="690"/>
    </location>
</feature>
<feature type="compositionally biased region" description="Basic and acidic residues" evidence="1">
    <location>
        <begin position="767"/>
        <end position="778"/>
    </location>
</feature>
<feature type="region of interest" description="Disordered" evidence="1">
    <location>
        <begin position="994"/>
        <end position="1031"/>
    </location>
</feature>
<feature type="region of interest" description="Disordered" evidence="1">
    <location>
        <begin position="764"/>
        <end position="788"/>
    </location>
</feature>
<sequence>MVPEQPSDFSGHLTPDGKSAEAPGSWQSLAHSGLSVDLSRMGPVIWWLRAVTSSFQALSESSHVFTLVGLGPKVLLTATPRPPAVDGVLREVEGRACWVCSLPVRLPASPRSPCGWEEMLPTHRSQQVRKHRAATRQIPAGELGSVVATLCCRMSPGLLANAGGWMQHSRIQWKSNASTQASRTELSAAFCFVWLIGSAPPTNCPQMHGFAACPVTLRAEEAEPCAHPQRATEDTCLHEVVSLRLTVRQMHFRPLSLASLLWLMLTLDTFQEPAEVVSRPQAALTGQQAQWLLLSSSTEWLSSMLAGLADSPPVCPPGHLFVALWKEGRSSFKSPQGNGPDAELGGLLQKTRPICTEAARVLMLLPFWDSAVAWPVPSMLPGPRRSGLTPPRPLSHTRRFVFRGGSCSAPAQTAPSVPGTELCVPDRTPFCLNDLAGRPVVRPLVSSSVFTVGLSFTVLAAGSSVTGQTQGQTENFGDPATILMTHFFSDAGTEVAGGASARWGGRSAVTRGTGLVSKLETPCSWRNGRNGFFLSEMREQKPPASSGPRVLPPGTPPKGWKQDSMSHGSEVTPGTEAPQVGITVSALCWLSGHCGDGAFSAFSDGGLTSGGHLRGHGCDGGGGRGGGWGPGWSGTLLSGGSHLVRSDAQLPGASLPGALLDAWDGPSISSGKPGELAAGGTGSSSPQGRLPAVHPLRAAELVLRAKFLNVESGGLPWVSFQDGGRQGWMMATYSGRKSQVATGLPASEGYSWVRLRWGAAPEAGGGLDHRPRSGRHEVQGQPAGLPTRVSTVPEEFDLLWVPTARPPGPSRPPCSGTEAVFSLSRTRPHKPEARDVALGTQGREVHCHSAEEGCWRLRLQRNVLHCRLTPVSSEQKPKGRGPELVGWGRGLAGAVLSGSGPCGRQADAGLSQHEEWGFSFSASAQAPSGRTVIFDTVATFQARKGSSEQTYEAEPRNQTCNPAPILTLHFSRYRESNSFTPECPGDGWLWVQSQAGDSGCTPRPGGRTGTVSSPGWRGPAPRGRGTEAEGLQGEPVRAAEGQELRAAVPCSPASPGPGQAGTGGTGGAGPGVCSLLPAQGALPAPSTHRHQVLCVMRSGRPSHAGPGKRLCCLHPVPTSPLCVLLLVSTSESCFPSLLRGPQVQVRVLGLPTLPTGTLQPRECQPPHQTETRLKSPGFESPFLKKPAAPQCSTWTRGRWAFSPFLGVCTQRYMDRGKEGSAGMPGPRASWNSGEGGGFGSWPGAPSRRCSAVASPSVSGSSENLFQRPCVYSVGEQVGGRESCEAPPAGGKLVPRCPPGTCTHSRDLRGLLRGHGRDGGALCQPLLHLVFLPAPRHAHGRLVRPHLPGSSSVFPQAHLDPVRTGGTARRRPAPHAASAARSRSHVALLWELPFVSGRVCKHGGQGCSFSPQREPPPSCSAPGTGGEVGPLGGAALLSDGGGEKGALGGFRVKGTCGSLFGDICPPRTLVTVSLGTLGLPRRAIRLGFLMAKSKSSRSPRAPEIMGPQGAGPQRLPRGGVRALRGSHRKRAPCAVSMRNSRSTTSGGGGPPTPCSHPGADSSPLPGGLTDKPLPCSQQPRHCCVRAPASCRPAWEPGEPPGLRRAARPRDQLGLGILQPLHCPSPPEVCGRLSGLSSSLLPAPPLMPLKRNDPPSGFRGPHCSALGLHQGPEAALLPAVLGQQAPRPRSPHGAVPPALHDQRVFCPCCPRDHPTVPMGLEDQARPPPQGTWGMRPESQLLLDLLSAPCLPGAGFPRRRGRLVLVGPTLNQERMSSSAAASCHHAWAGDAHLTWYMLHSPGGRRAGADGGLLLCVSHGTCRAGGTEWPVDPWASCRCARDLLARPRQVRTVKPAESGDPGKAVGDNPQGRREGRMAGKKEQEGRPPDGCKGFLKPKSLQQTPGAPRSPGRSSSCLTAPAVPAKSERCGGEYYRRTKVSGLQGADTKKKDGEREREAALQAPQRWHTWASPCCTGPLYCHPGFLGAGGAARGGDGAHSSETGRPPPPVIDWLSGPLPGSLPLGKRWEEGDQPSVSVGKHTCPGVLRTREGGHLGRRREEAPARARGRQEEPLPETMMRGPDEWKEITSLLLFLVHQQPQACPRPQTLPGTLEGASLPLPLGSSWSAASPPRSPLPGSTNGHFPRQVQGCALRGTLETSGRTRTAIPGRPGRHTLHGEERMKRLSVKADARGGCPGPRLTCWQLCQGNAITPDAGTAHPNFNSRLFKIGVETAGGHGKALGAEPGKSLINNPPWHMYVLHGRVLATDTHAETHVGSASITAPLCVSAVPLALGLDPLGAGRPTQALCAVSSRPSAVVTLPRGLQSTATEFGNSFYPTHPKPQEVVLHAEDGARRLAGDKRSFDHKVNGERQGLPPACRLAARHLQGRRLVRREETQAYPAPFLTGHVLSGCHICVHLSGSDGWEGGRGQLGRPLLLNPSQGSVISVPTATHSSPGGTFRGLGNLGGCAGAFRGLGGAANPRGGGNKQPHVPGLHSASHDSTLKAYSVQLSRVTAPPDTGQQSQAAAPGWGALSVRCPLDATLISTPTSQPCGCAAGGSVFTRTPPGLACVCDEQLVCDTRDLNGVLWHQTARLLRGGHRGRPHAHSRPAAGLPCSARRGYCALPRGLGGLFLRLVSGREGSHACQVFAQQRGETAPCPGHPRNPSENEFCQHVRHLERHSREVLPSVKEAGRAQNLDALIQKAERHLRFKFEKRLHSRRPHVDHVPLGCRGPLLQSLGRSLSGLSAEAQGTAGSLAASQVLGITSAVRRQPQTTSSPPSPEASVANRPQ</sequence>
<feature type="compositionally biased region" description="Basic and acidic residues" evidence="1">
    <location>
        <begin position="1866"/>
        <end position="1885"/>
    </location>
</feature>
<feature type="compositionally biased region" description="Gly residues" evidence="1">
    <location>
        <begin position="1422"/>
        <end position="1431"/>
    </location>
</feature>
<feature type="compositionally biased region" description="Basic and acidic residues" evidence="1">
    <location>
        <begin position="2043"/>
        <end position="2067"/>
    </location>
</feature>
<feature type="region of interest" description="Disordered" evidence="1">
    <location>
        <begin position="539"/>
        <end position="576"/>
    </location>
</feature>
<keyword evidence="3" id="KW-1185">Reference proteome</keyword>
<organism evidence="2 3">
    <name type="scientific">Camelus dromedarius</name>
    <name type="common">Dromedary</name>
    <name type="synonym">Arabian camel</name>
    <dbReference type="NCBI Taxonomy" id="9838"/>
    <lineage>
        <taxon>Eukaryota</taxon>
        <taxon>Metazoa</taxon>
        <taxon>Chordata</taxon>
        <taxon>Craniata</taxon>
        <taxon>Vertebrata</taxon>
        <taxon>Euteleostomi</taxon>
        <taxon>Mammalia</taxon>
        <taxon>Eutheria</taxon>
        <taxon>Laurasiatheria</taxon>
        <taxon>Artiodactyla</taxon>
        <taxon>Tylopoda</taxon>
        <taxon>Camelidae</taxon>
        <taxon>Camelus</taxon>
    </lineage>
</organism>
<protein>
    <submittedName>
        <fullName evidence="2">Uncharacterized protein</fullName>
    </submittedName>
</protein>
<evidence type="ECO:0000313" key="2">
    <source>
        <dbReference type="EMBL" id="KAB1256384.1"/>
    </source>
</evidence>
<feature type="region of interest" description="Disordered" evidence="1">
    <location>
        <begin position="1156"/>
        <end position="1179"/>
    </location>
</feature>
<feature type="region of interest" description="Disordered" evidence="1">
    <location>
        <begin position="2024"/>
        <end position="2075"/>
    </location>
</feature>
<feature type="region of interest" description="Disordered" evidence="1">
    <location>
        <begin position="1404"/>
        <end position="1435"/>
    </location>
</feature>
<dbReference type="Proteomes" id="UP000299084">
    <property type="component" value="Unassembled WGS sequence"/>
</dbReference>
<reference evidence="2 3" key="1">
    <citation type="journal article" date="2019" name="Mol. Ecol. Resour.">
        <title>Improving Illumina assemblies with Hi-C and long reads: an example with the North African dromedary.</title>
        <authorList>
            <person name="Elbers J.P."/>
            <person name="Rogers M.F."/>
            <person name="Perelman P.L."/>
            <person name="Proskuryakova A.A."/>
            <person name="Serdyukova N.A."/>
            <person name="Johnson W.E."/>
            <person name="Horin P."/>
            <person name="Corander J."/>
            <person name="Murphy D."/>
            <person name="Burger P.A."/>
        </authorList>
    </citation>
    <scope>NUCLEOTIDE SEQUENCE [LARGE SCALE GENOMIC DNA]</scope>
    <source>
        <strain evidence="2">Drom800</strain>
        <tissue evidence="2">Blood</tissue>
    </source>
</reference>
<gene>
    <name evidence="2" type="ORF">Cadr_000027513</name>
</gene>
<evidence type="ECO:0000313" key="3">
    <source>
        <dbReference type="Proteomes" id="UP000299084"/>
    </source>
</evidence>
<proteinExistence type="predicted"/>
<accession>A0A5N4CDF1</accession>
<name>A0A5N4CDF1_CAMDR</name>
<feature type="region of interest" description="Disordered" evidence="1">
    <location>
        <begin position="1491"/>
        <end position="1571"/>
    </location>
</feature>